<reference evidence="3" key="1">
    <citation type="submission" date="2021-03" db="EMBL/GenBank/DDBJ databases">
        <title>Antimicrobial resistance genes in bacteria isolated from Japanese honey, and their potential for conferring macrolide and lincosamide resistance in the American foulbrood pathogen Paenibacillus larvae.</title>
        <authorList>
            <person name="Okamoto M."/>
            <person name="Kumagai M."/>
            <person name="Kanamori H."/>
            <person name="Takamatsu D."/>
        </authorList>
    </citation>
    <scope>NUCLEOTIDE SEQUENCE</scope>
    <source>
        <strain evidence="3">J27TS8</strain>
    </source>
</reference>
<comment type="caution">
    <text evidence="3">The sequence shown here is derived from an EMBL/GenBank/DDBJ whole genome shotgun (WGS) entry which is preliminary data.</text>
</comment>
<dbReference type="InterPro" id="IPR016975">
    <property type="entry name" value="Cell_wall_LiaF"/>
</dbReference>
<gene>
    <name evidence="3" type="ORF">J27TS8_35190</name>
</gene>
<proteinExistence type="predicted"/>
<dbReference type="RefSeq" id="WP_137742969.1">
    <property type="nucleotide sequence ID" value="NZ_BORC01000007.1"/>
</dbReference>
<accession>A0A919WKS6</accession>
<dbReference type="NCBIfam" id="NF040535">
    <property type="entry name" value="LiaF_C_term"/>
    <property type="match status" value="1"/>
</dbReference>
<keyword evidence="1" id="KW-0812">Transmembrane</keyword>
<dbReference type="InterPro" id="IPR024425">
    <property type="entry name" value="LiaF-like_C"/>
</dbReference>
<feature type="domain" description="Cell wall-active antibiotics response LiaF-like C-terminal" evidence="2">
    <location>
        <begin position="126"/>
        <end position="238"/>
    </location>
</feature>
<feature type="transmembrane region" description="Helical" evidence="1">
    <location>
        <begin position="21"/>
        <end position="45"/>
    </location>
</feature>
<protein>
    <recommendedName>
        <fullName evidence="2">Cell wall-active antibiotics response LiaF-like C-terminal domain-containing protein</fullName>
    </recommendedName>
</protein>
<dbReference type="OrthoDB" id="2351415at2"/>
<dbReference type="AlphaFoldDB" id="A0A919WKS6"/>
<organism evidence="3 4">
    <name type="scientific">Robertmurraya siralis</name>
    <dbReference type="NCBI Taxonomy" id="77777"/>
    <lineage>
        <taxon>Bacteria</taxon>
        <taxon>Bacillati</taxon>
        <taxon>Bacillota</taxon>
        <taxon>Bacilli</taxon>
        <taxon>Bacillales</taxon>
        <taxon>Bacillaceae</taxon>
        <taxon>Robertmurraya</taxon>
    </lineage>
</organism>
<name>A0A919WKS6_9BACI</name>
<dbReference type="Pfam" id="PF09922">
    <property type="entry name" value="LiaF-like_C"/>
    <property type="match status" value="1"/>
</dbReference>
<evidence type="ECO:0000256" key="1">
    <source>
        <dbReference type="SAM" id="Phobius"/>
    </source>
</evidence>
<dbReference type="EMBL" id="BORC01000007">
    <property type="protein sequence ID" value="GIN63526.1"/>
    <property type="molecule type" value="Genomic_DNA"/>
</dbReference>
<evidence type="ECO:0000313" key="4">
    <source>
        <dbReference type="Proteomes" id="UP000682111"/>
    </source>
</evidence>
<dbReference type="InterPro" id="IPR047793">
    <property type="entry name" value="LiaF_C"/>
</dbReference>
<sequence>MHFKMKDDYINKAVPLGIILLLLEVSFFNSGVIFSLLVAMGMIYVGRKRLPSTTGKLFFWFGIFFFAMSILSMMTFKFLLLAIVIHFIIQYYQSRKEPKTIQPIINKETPEEIVIEKKPLFENSLFGDRKTPDHVFEWNDINIQSGIGDTNVDLSYTVLPKGETVIFIRNFIGNVQVLIPYDIEVSVQHSSIAGKATVFQYEGPKRFNQSVQYETAGYQKAEQKVKIFTSFLIGDLEVKRV</sequence>
<dbReference type="Proteomes" id="UP000682111">
    <property type="component" value="Unassembled WGS sequence"/>
</dbReference>
<dbReference type="PIRSF" id="PIRSF031509">
    <property type="entry name" value="Cell_wall_LiaF/YvqF"/>
    <property type="match status" value="1"/>
</dbReference>
<feature type="transmembrane region" description="Helical" evidence="1">
    <location>
        <begin position="57"/>
        <end position="89"/>
    </location>
</feature>
<evidence type="ECO:0000259" key="2">
    <source>
        <dbReference type="Pfam" id="PF09922"/>
    </source>
</evidence>
<dbReference type="GO" id="GO:0016020">
    <property type="term" value="C:membrane"/>
    <property type="evidence" value="ECO:0007669"/>
    <property type="project" value="InterPro"/>
</dbReference>
<keyword evidence="1" id="KW-0472">Membrane</keyword>
<evidence type="ECO:0000313" key="3">
    <source>
        <dbReference type="EMBL" id="GIN63526.1"/>
    </source>
</evidence>
<keyword evidence="1" id="KW-1133">Transmembrane helix</keyword>
<keyword evidence="4" id="KW-1185">Reference proteome</keyword>